<organism evidence="2 3">
    <name type="scientific">Drechmeria coniospora</name>
    <name type="common">Nematophagous fungus</name>
    <name type="synonym">Meria coniospora</name>
    <dbReference type="NCBI Taxonomy" id="98403"/>
    <lineage>
        <taxon>Eukaryota</taxon>
        <taxon>Fungi</taxon>
        <taxon>Dikarya</taxon>
        <taxon>Ascomycota</taxon>
        <taxon>Pezizomycotina</taxon>
        <taxon>Sordariomycetes</taxon>
        <taxon>Hypocreomycetidae</taxon>
        <taxon>Hypocreales</taxon>
        <taxon>Ophiocordycipitaceae</taxon>
        <taxon>Drechmeria</taxon>
    </lineage>
</organism>
<dbReference type="GeneID" id="63715235"/>
<evidence type="ECO:0000313" key="3">
    <source>
        <dbReference type="Proteomes" id="UP000076580"/>
    </source>
</evidence>
<name>A0A151GWJ9_DRECN</name>
<feature type="compositionally biased region" description="Low complexity" evidence="1">
    <location>
        <begin position="323"/>
        <end position="336"/>
    </location>
</feature>
<feature type="compositionally biased region" description="Basic and acidic residues" evidence="1">
    <location>
        <begin position="110"/>
        <end position="119"/>
    </location>
</feature>
<proteinExistence type="predicted"/>
<evidence type="ECO:0000313" key="2">
    <source>
        <dbReference type="EMBL" id="KYK61450.1"/>
    </source>
</evidence>
<feature type="region of interest" description="Disordered" evidence="1">
    <location>
        <begin position="304"/>
        <end position="424"/>
    </location>
</feature>
<comment type="caution">
    <text evidence="2">The sequence shown here is derived from an EMBL/GenBank/DDBJ whole genome shotgun (WGS) entry which is preliminary data.</text>
</comment>
<gene>
    <name evidence="2" type="ORF">DCS_02592</name>
</gene>
<keyword evidence="3" id="KW-1185">Reference proteome</keyword>
<dbReference type="EMBL" id="LAYC01000001">
    <property type="protein sequence ID" value="KYK61450.1"/>
    <property type="molecule type" value="Genomic_DNA"/>
</dbReference>
<feature type="compositionally biased region" description="Basic and acidic residues" evidence="1">
    <location>
        <begin position="342"/>
        <end position="358"/>
    </location>
</feature>
<feature type="region of interest" description="Disordered" evidence="1">
    <location>
        <begin position="106"/>
        <end position="160"/>
    </location>
</feature>
<feature type="region of interest" description="Disordered" evidence="1">
    <location>
        <begin position="1"/>
        <end position="87"/>
    </location>
</feature>
<feature type="compositionally biased region" description="Polar residues" evidence="1">
    <location>
        <begin position="376"/>
        <end position="386"/>
    </location>
</feature>
<sequence length="497" mass="53903">MNRPRMNRPTALLEPSVMSAVGSASLPAGPCMDRCEDDGTSDAQALVHDAGADSSPPPLRDLGVPPTHLEPPLPLGQPIKCGQEEEESECDIAGMSFIDESNAGLLVLSEEDRQRRDGARYTTMRRGGQPNDAGPSGHTDATSTTSTHPSPTSRAKRTPLKISTAAAASRFSFITSSMSALKGLASPVSKRRDGDHLLHLDIEAALFPSGPAVEDDALSPAAFRNFQSSAVSLLHQFQSVYQEQVREFKAEREVQYEDKFEAETRNQHLKMQLERMAQTATENEAAMQALTEELRAIKKLRMEEQAARERDEPSSALPSTLEAAVPSTMSSTMSVSEDLGVDDDRRRSDRRRSSDTTKSDLSSDMDEDSIEGGSVFSRSRSPTVEASVSDVGFVDNTPPLPPLPTERSTPSPCEPSKQAQPPISAFQKLFKRKPGEPRRSDYEGGRASCGNCHGQDASVAWDTVGVLRVENRILKQRVTELESVVEEALDAVNGVGL</sequence>
<feature type="compositionally biased region" description="Polar residues" evidence="1">
    <location>
        <begin position="406"/>
        <end position="421"/>
    </location>
</feature>
<reference evidence="2 3" key="1">
    <citation type="journal article" date="2016" name="Sci. Rep.">
        <title>Insights into Adaptations to a Near-Obligate Nematode Endoparasitic Lifestyle from the Finished Genome of Drechmeria coniospora.</title>
        <authorList>
            <person name="Zhang L."/>
            <person name="Zhou Z."/>
            <person name="Guo Q."/>
            <person name="Fokkens L."/>
            <person name="Miskei M."/>
            <person name="Pocsi I."/>
            <person name="Zhang W."/>
            <person name="Chen M."/>
            <person name="Wang L."/>
            <person name="Sun Y."/>
            <person name="Donzelli B.G."/>
            <person name="Gibson D.M."/>
            <person name="Nelson D.R."/>
            <person name="Luo J.G."/>
            <person name="Rep M."/>
            <person name="Liu H."/>
            <person name="Yang S."/>
            <person name="Wang J."/>
            <person name="Krasnoff S.B."/>
            <person name="Xu Y."/>
            <person name="Molnar I."/>
            <person name="Lin M."/>
        </authorList>
    </citation>
    <scope>NUCLEOTIDE SEQUENCE [LARGE SCALE GENOMIC DNA]</scope>
    <source>
        <strain evidence="2 3">ARSEF 6962</strain>
    </source>
</reference>
<dbReference type="RefSeq" id="XP_040660802.1">
    <property type="nucleotide sequence ID" value="XM_040799919.1"/>
</dbReference>
<dbReference type="InParanoid" id="A0A151GWJ9"/>
<dbReference type="AlphaFoldDB" id="A0A151GWJ9"/>
<dbReference type="Proteomes" id="UP000076580">
    <property type="component" value="Chromosome 01"/>
</dbReference>
<feature type="compositionally biased region" description="Basic and acidic residues" evidence="1">
    <location>
        <begin position="304"/>
        <end position="313"/>
    </location>
</feature>
<accession>A0A151GWJ9</accession>
<feature type="compositionally biased region" description="Low complexity" evidence="1">
    <location>
        <begin position="136"/>
        <end position="153"/>
    </location>
</feature>
<evidence type="ECO:0000256" key="1">
    <source>
        <dbReference type="SAM" id="MobiDB-lite"/>
    </source>
</evidence>
<protein>
    <submittedName>
        <fullName evidence="2">Uncharacterized protein</fullName>
    </submittedName>
</protein>